<feature type="non-terminal residue" evidence="2">
    <location>
        <position position="306"/>
    </location>
</feature>
<reference evidence="2 3" key="1">
    <citation type="submission" date="2016-05" db="EMBL/GenBank/DDBJ databases">
        <title>A degradative enzymes factory behind the ericoid mycorrhizal symbiosis.</title>
        <authorList>
            <consortium name="DOE Joint Genome Institute"/>
            <person name="Martino E."/>
            <person name="Morin E."/>
            <person name="Grelet G."/>
            <person name="Kuo A."/>
            <person name="Kohler A."/>
            <person name="Daghino S."/>
            <person name="Barry K."/>
            <person name="Choi C."/>
            <person name="Cichocki N."/>
            <person name="Clum A."/>
            <person name="Copeland A."/>
            <person name="Hainaut M."/>
            <person name="Haridas S."/>
            <person name="Labutti K."/>
            <person name="Lindquist E."/>
            <person name="Lipzen A."/>
            <person name="Khouja H.-R."/>
            <person name="Murat C."/>
            <person name="Ohm R."/>
            <person name="Olson A."/>
            <person name="Spatafora J."/>
            <person name="Veneault-Fourrey C."/>
            <person name="Henrissat B."/>
            <person name="Grigoriev I."/>
            <person name="Martin F."/>
            <person name="Perotto S."/>
        </authorList>
    </citation>
    <scope>NUCLEOTIDE SEQUENCE [LARGE SCALE GENOMIC DNA]</scope>
    <source>
        <strain evidence="2 3">UAMH 7357</strain>
    </source>
</reference>
<dbReference type="PANTHER" id="PTHR33112">
    <property type="entry name" value="DOMAIN PROTEIN, PUTATIVE-RELATED"/>
    <property type="match status" value="1"/>
</dbReference>
<accession>A0A2J6PNR9</accession>
<gene>
    <name evidence="2" type="ORF">NA56DRAFT_540673</name>
</gene>
<sequence length="306" mass="35108">YACLSYCWGGLQPIVNSTTRKSPPEGWTISLHELPKTFRDAIHVLRRLGYRYVWIDSLCIIQDDLDDKEREINQMPHIYKGSSLTLCASTARSCDEGFIEPRLEHSEFQLPVSLSDNKTGTIYLDRILWFQPPIEEPLGTRAWALQERLLSPRVIEYGWRTVRWNCFCTEGYSGYQSLSADISGKSGFPNTLNYNLFGYLNPLGPRRIPQQSDELFECWVHIVTQYTRRVLTLADDRLAAIGGIAAEIQARTKIPYLAGLWNYERLPTQLLWKVKSPLQKLLSRPSISRAPSWSWPAVDGPVSFNH</sequence>
<dbReference type="InterPro" id="IPR010730">
    <property type="entry name" value="HET"/>
</dbReference>
<evidence type="ECO:0000313" key="2">
    <source>
        <dbReference type="EMBL" id="PMD15682.1"/>
    </source>
</evidence>
<dbReference type="AlphaFoldDB" id="A0A2J6PNR9"/>
<feature type="non-terminal residue" evidence="2">
    <location>
        <position position="1"/>
    </location>
</feature>
<keyword evidence="3" id="KW-1185">Reference proteome</keyword>
<dbReference type="STRING" id="1745343.A0A2J6PNR9"/>
<evidence type="ECO:0000313" key="3">
    <source>
        <dbReference type="Proteomes" id="UP000235672"/>
    </source>
</evidence>
<name>A0A2J6PNR9_9HELO</name>
<dbReference type="PANTHER" id="PTHR33112:SF16">
    <property type="entry name" value="HETEROKARYON INCOMPATIBILITY DOMAIN-CONTAINING PROTEIN"/>
    <property type="match status" value="1"/>
</dbReference>
<organism evidence="2 3">
    <name type="scientific">Hyaloscypha hepaticicola</name>
    <dbReference type="NCBI Taxonomy" id="2082293"/>
    <lineage>
        <taxon>Eukaryota</taxon>
        <taxon>Fungi</taxon>
        <taxon>Dikarya</taxon>
        <taxon>Ascomycota</taxon>
        <taxon>Pezizomycotina</taxon>
        <taxon>Leotiomycetes</taxon>
        <taxon>Helotiales</taxon>
        <taxon>Hyaloscyphaceae</taxon>
        <taxon>Hyaloscypha</taxon>
    </lineage>
</organism>
<dbReference type="Proteomes" id="UP000235672">
    <property type="component" value="Unassembled WGS sequence"/>
</dbReference>
<dbReference type="EMBL" id="KZ613511">
    <property type="protein sequence ID" value="PMD15682.1"/>
    <property type="molecule type" value="Genomic_DNA"/>
</dbReference>
<proteinExistence type="predicted"/>
<dbReference type="Pfam" id="PF06985">
    <property type="entry name" value="HET"/>
    <property type="match status" value="1"/>
</dbReference>
<protein>
    <submittedName>
        <fullName evidence="2">HET-domain-containing protein</fullName>
    </submittedName>
</protein>
<feature type="domain" description="Heterokaryon incompatibility" evidence="1">
    <location>
        <begin position="1"/>
        <end position="147"/>
    </location>
</feature>
<dbReference type="OrthoDB" id="3595582at2759"/>
<evidence type="ECO:0000259" key="1">
    <source>
        <dbReference type="Pfam" id="PF06985"/>
    </source>
</evidence>